<dbReference type="AlphaFoldDB" id="A0A059DGB1"/>
<evidence type="ECO:0000256" key="1">
    <source>
        <dbReference type="SAM" id="Phobius"/>
    </source>
</evidence>
<accession>A0A059DGB1</accession>
<gene>
    <name evidence="2" type="ORF">EUGRSUZ_A02046</name>
</gene>
<organism evidence="2">
    <name type="scientific">Eucalyptus grandis</name>
    <name type="common">Flooded gum</name>
    <dbReference type="NCBI Taxonomy" id="71139"/>
    <lineage>
        <taxon>Eukaryota</taxon>
        <taxon>Viridiplantae</taxon>
        <taxon>Streptophyta</taxon>
        <taxon>Embryophyta</taxon>
        <taxon>Tracheophyta</taxon>
        <taxon>Spermatophyta</taxon>
        <taxon>Magnoliopsida</taxon>
        <taxon>eudicotyledons</taxon>
        <taxon>Gunneridae</taxon>
        <taxon>Pentapetalae</taxon>
        <taxon>rosids</taxon>
        <taxon>malvids</taxon>
        <taxon>Myrtales</taxon>
        <taxon>Myrtaceae</taxon>
        <taxon>Myrtoideae</taxon>
        <taxon>Eucalypteae</taxon>
        <taxon>Eucalyptus</taxon>
    </lineage>
</organism>
<sequence>MKRIILIRLQPKLPSESSTKIYISEQEWQKSISSYKNLFQTKSSMILWSTHAVSFLLFLLHCILCCPSPSFLALFLEE</sequence>
<dbReference type="Gramene" id="KCW89803">
    <property type="protein sequence ID" value="KCW89803"/>
    <property type="gene ID" value="EUGRSUZ_A02046"/>
</dbReference>
<protein>
    <submittedName>
        <fullName evidence="2">Uncharacterized protein</fullName>
    </submittedName>
</protein>
<proteinExistence type="predicted"/>
<dbReference type="EMBL" id="KK198753">
    <property type="protein sequence ID" value="KCW89803.1"/>
    <property type="molecule type" value="Genomic_DNA"/>
</dbReference>
<feature type="transmembrane region" description="Helical" evidence="1">
    <location>
        <begin position="52"/>
        <end position="76"/>
    </location>
</feature>
<evidence type="ECO:0000313" key="2">
    <source>
        <dbReference type="EMBL" id="KCW89803.1"/>
    </source>
</evidence>
<keyword evidence="1" id="KW-0472">Membrane</keyword>
<name>A0A059DGB1_EUCGR</name>
<keyword evidence="1" id="KW-0812">Transmembrane</keyword>
<reference evidence="2" key="1">
    <citation type="submission" date="2013-07" db="EMBL/GenBank/DDBJ databases">
        <title>The genome of Eucalyptus grandis.</title>
        <authorList>
            <person name="Schmutz J."/>
            <person name="Hayes R."/>
            <person name="Myburg A."/>
            <person name="Tuskan G."/>
            <person name="Grattapaglia D."/>
            <person name="Rokhsar D.S."/>
        </authorList>
    </citation>
    <scope>NUCLEOTIDE SEQUENCE</scope>
    <source>
        <tissue evidence="2">Leaf extractions</tissue>
    </source>
</reference>
<dbReference type="InParanoid" id="A0A059DGB1"/>
<keyword evidence="1" id="KW-1133">Transmembrane helix</keyword>